<dbReference type="GO" id="GO:0035621">
    <property type="term" value="P:ER to Golgi ceramide transport"/>
    <property type="evidence" value="ECO:0007669"/>
    <property type="project" value="TreeGrafter"/>
</dbReference>
<dbReference type="InterPro" id="IPR011993">
    <property type="entry name" value="PH-like_dom_sf"/>
</dbReference>
<feature type="coiled-coil region" evidence="3">
    <location>
        <begin position="398"/>
        <end position="453"/>
    </location>
</feature>
<sequence length="764" mass="87248">MNQIQVLPEHPAETMADYHHQQQDHRQSMEMNNNNNSSLTTTFKNRLSSSSSMSSLSDSCNESDNCCNENNHHHQLHSQNKQLPPSPLSSMSGVLLKWTNYLHGWQQRYIVLEDGALSYYKSEDEKSFGCRGAITIIKANIKLHEIDECRFDIGVSDCVWYLRAPSVEECRRWVNAIQEHKGYYQSLDNNIGPSSLINGATLVSASGSLQPPPPLSSSSSSPSTQPLPPPPTPSQSSQPPSTTSSVVGYPINASDIVGLRRHESALSLSSITSCRSYKEQLSEMETFRTILYQQIKTLQHYFDSSLQSTNIVNEHLKRHRRHQSMNGFNYLDCNNEQVINSTTNRNVVSQLSSSSTSTSSSGISAAKNHDNIFVDFKKEAYTFKATTAGIITSLSNCIDLMTQREEHWKKRLEKEQQRRRKIEDQSKRLGAELEETRRALAELQFELQRNTLQPNKDKVILIGGPDYEEGPHSMIKEEEFFDAIDAALDRSDQQEEDMRQLKLQTMNLDEPLDVIPPERCDHPLWPEVERVTMDQLYYARLEVEDTPSSGGGNWELFAQDGELRLYKRELEIDGLVCDPLKAVHTVKGVTAHEVCHQFFSPDVRFDWENTLDSMKVVENINPNTLVFHQIHKRVWPAAQRDTVFWSHIRKIDADTLRTKCHPNSTGKKLPYNVWIVCNNSVDRPDVDRGGCLRMRLVVSMCCEMTIDPPVDDDAQITRDHLRCRIIYCSKINPGGWAPASVLRALYKREYPKFMKRFSQYCIDL</sequence>
<evidence type="ECO:0000256" key="2">
    <source>
        <dbReference type="ARBA" id="ARBA00022824"/>
    </source>
</evidence>
<evidence type="ECO:0000259" key="5">
    <source>
        <dbReference type="PROSITE" id="PS50003"/>
    </source>
</evidence>
<feature type="domain" description="PH" evidence="5">
    <location>
        <begin position="88"/>
        <end position="182"/>
    </location>
</feature>
<dbReference type="SUPFAM" id="SSF55961">
    <property type="entry name" value="Bet v1-like"/>
    <property type="match status" value="1"/>
</dbReference>
<evidence type="ECO:0000256" key="1">
    <source>
        <dbReference type="ARBA" id="ARBA00004240"/>
    </source>
</evidence>
<dbReference type="Pfam" id="PF01852">
    <property type="entry name" value="START"/>
    <property type="match status" value="1"/>
</dbReference>
<comment type="caution">
    <text evidence="7">The sequence shown here is derived from an EMBL/GenBank/DDBJ whole genome shotgun (WGS) entry which is preliminary data.</text>
</comment>
<dbReference type="GO" id="GO:0005783">
    <property type="term" value="C:endoplasmic reticulum"/>
    <property type="evidence" value="ECO:0007669"/>
    <property type="project" value="UniProtKB-SubCell"/>
</dbReference>
<dbReference type="PROSITE" id="PS50848">
    <property type="entry name" value="START"/>
    <property type="match status" value="1"/>
</dbReference>
<proteinExistence type="predicted"/>
<dbReference type="SUPFAM" id="SSF50729">
    <property type="entry name" value="PH domain-like"/>
    <property type="match status" value="1"/>
</dbReference>
<keyword evidence="7" id="KW-0176">Collagen</keyword>
<evidence type="ECO:0000313" key="8">
    <source>
        <dbReference type="Proteomes" id="UP000790347"/>
    </source>
</evidence>
<keyword evidence="3" id="KW-0175">Coiled coil</keyword>
<dbReference type="EMBL" id="ASGP02000005">
    <property type="protein sequence ID" value="KAH9506413.1"/>
    <property type="molecule type" value="Genomic_DNA"/>
</dbReference>
<keyword evidence="2" id="KW-0256">Endoplasmic reticulum</keyword>
<evidence type="ECO:0000259" key="6">
    <source>
        <dbReference type="PROSITE" id="PS50848"/>
    </source>
</evidence>
<dbReference type="SMART" id="SM00233">
    <property type="entry name" value="PH"/>
    <property type="match status" value="1"/>
</dbReference>
<feature type="compositionally biased region" description="Basic and acidic residues" evidence="4">
    <location>
        <begin position="10"/>
        <end position="28"/>
    </location>
</feature>
<dbReference type="GO" id="GO:0008289">
    <property type="term" value="F:lipid binding"/>
    <property type="evidence" value="ECO:0007669"/>
    <property type="project" value="InterPro"/>
</dbReference>
<feature type="compositionally biased region" description="Low complexity" evidence="4">
    <location>
        <begin position="234"/>
        <end position="245"/>
    </location>
</feature>
<dbReference type="InterPro" id="IPR023393">
    <property type="entry name" value="START-like_dom_sf"/>
</dbReference>
<evidence type="ECO:0000256" key="4">
    <source>
        <dbReference type="SAM" id="MobiDB-lite"/>
    </source>
</evidence>
<evidence type="ECO:0000313" key="7">
    <source>
        <dbReference type="EMBL" id="KAH9506413.1"/>
    </source>
</evidence>
<dbReference type="Pfam" id="PF00169">
    <property type="entry name" value="PH"/>
    <property type="match status" value="1"/>
</dbReference>
<dbReference type="CDD" id="cd13283">
    <property type="entry name" value="PH_GPBP"/>
    <property type="match status" value="1"/>
</dbReference>
<dbReference type="Gene3D" id="3.30.530.20">
    <property type="match status" value="1"/>
</dbReference>
<dbReference type="PANTHER" id="PTHR19308">
    <property type="entry name" value="PHOSPHATIDYLCHOLINE TRANSFER PROTEIN"/>
    <property type="match status" value="1"/>
</dbReference>
<comment type="subcellular location">
    <subcellularLocation>
        <location evidence="1">Endoplasmic reticulum</location>
    </subcellularLocation>
</comment>
<feature type="region of interest" description="Disordered" evidence="4">
    <location>
        <begin position="1"/>
        <end position="42"/>
    </location>
</feature>
<dbReference type="GO" id="GO:0005581">
    <property type="term" value="C:collagen trimer"/>
    <property type="evidence" value="ECO:0007669"/>
    <property type="project" value="UniProtKB-KW"/>
</dbReference>
<dbReference type="InterPro" id="IPR001849">
    <property type="entry name" value="PH_domain"/>
</dbReference>
<dbReference type="Gene3D" id="2.30.29.30">
    <property type="entry name" value="Pleckstrin-homology domain (PH domain)/Phosphotyrosine-binding domain (PTB)"/>
    <property type="match status" value="1"/>
</dbReference>
<protein>
    <submittedName>
        <fullName evidence="7">Collagen type IV alpha-3-binding protein</fullName>
    </submittedName>
</protein>
<accession>A0A922HVL1</accession>
<reference evidence="7" key="2">
    <citation type="journal article" date="2022" name="Res Sq">
        <title>Comparative Genomics Reveals Insights into the Divergent Evolution of Astigmatic Mites and Household Pest Adaptations.</title>
        <authorList>
            <person name="Xiong Q."/>
            <person name="Wan A.T.-Y."/>
            <person name="Liu X.-Y."/>
            <person name="Fung C.S.-H."/>
            <person name="Xiao X."/>
            <person name="Malainual N."/>
            <person name="Hou J."/>
            <person name="Wang L."/>
            <person name="Wang M."/>
            <person name="Yang K."/>
            <person name="Cui Y."/>
            <person name="Leung E."/>
            <person name="Nong W."/>
            <person name="Shin S.-K."/>
            <person name="Au S."/>
            <person name="Jeong K.Y."/>
            <person name="Chew F.T."/>
            <person name="Hui J."/>
            <person name="Leung T.F."/>
            <person name="Tungtrongchitr A."/>
            <person name="Zhong N."/>
            <person name="Liu Z."/>
            <person name="Tsui S."/>
        </authorList>
    </citation>
    <scope>NUCLEOTIDE SEQUENCE</scope>
    <source>
        <strain evidence="7">Derf</strain>
        <tissue evidence="7">Whole organism</tissue>
    </source>
</reference>
<dbReference type="Proteomes" id="UP000790347">
    <property type="component" value="Unassembled WGS sequence"/>
</dbReference>
<gene>
    <name evidence="7" type="primary">COL4A3BP_1</name>
    <name evidence="7" type="ORF">DERF_011147</name>
</gene>
<dbReference type="AlphaFoldDB" id="A0A922HVL1"/>
<dbReference type="SMART" id="SM00234">
    <property type="entry name" value="START"/>
    <property type="match status" value="1"/>
</dbReference>
<dbReference type="PANTHER" id="PTHR19308:SF53">
    <property type="entry name" value="CERAMIDE TRANSFER PROTEIN"/>
    <property type="match status" value="1"/>
</dbReference>
<dbReference type="PROSITE" id="PS50003">
    <property type="entry name" value="PH_DOMAIN"/>
    <property type="match status" value="1"/>
</dbReference>
<feature type="domain" description="START" evidence="6">
    <location>
        <begin position="554"/>
        <end position="764"/>
    </location>
</feature>
<evidence type="ECO:0000256" key="3">
    <source>
        <dbReference type="SAM" id="Coils"/>
    </source>
</evidence>
<organism evidence="7 8">
    <name type="scientific">Dermatophagoides farinae</name>
    <name type="common">American house dust mite</name>
    <dbReference type="NCBI Taxonomy" id="6954"/>
    <lineage>
        <taxon>Eukaryota</taxon>
        <taxon>Metazoa</taxon>
        <taxon>Ecdysozoa</taxon>
        <taxon>Arthropoda</taxon>
        <taxon>Chelicerata</taxon>
        <taxon>Arachnida</taxon>
        <taxon>Acari</taxon>
        <taxon>Acariformes</taxon>
        <taxon>Sarcoptiformes</taxon>
        <taxon>Astigmata</taxon>
        <taxon>Psoroptidia</taxon>
        <taxon>Analgoidea</taxon>
        <taxon>Pyroglyphidae</taxon>
        <taxon>Dermatophagoidinae</taxon>
        <taxon>Dermatophagoides</taxon>
    </lineage>
</organism>
<name>A0A922HVL1_DERFA</name>
<dbReference type="InterPro" id="IPR002913">
    <property type="entry name" value="START_lipid-bd_dom"/>
</dbReference>
<reference evidence="7" key="1">
    <citation type="submission" date="2013-05" db="EMBL/GenBank/DDBJ databases">
        <authorList>
            <person name="Yim A.K.Y."/>
            <person name="Chan T.F."/>
            <person name="Ji K.M."/>
            <person name="Liu X.Y."/>
            <person name="Zhou J.W."/>
            <person name="Li R.Q."/>
            <person name="Yang K.Y."/>
            <person name="Li J."/>
            <person name="Li M."/>
            <person name="Law P.T.W."/>
            <person name="Wu Y.L."/>
            <person name="Cai Z.L."/>
            <person name="Qin H."/>
            <person name="Bao Y."/>
            <person name="Leung R.K.K."/>
            <person name="Ng P.K.S."/>
            <person name="Zou J."/>
            <person name="Zhong X.J."/>
            <person name="Ran P.X."/>
            <person name="Zhong N.S."/>
            <person name="Liu Z.G."/>
            <person name="Tsui S.K.W."/>
        </authorList>
    </citation>
    <scope>NUCLEOTIDE SEQUENCE</scope>
    <source>
        <strain evidence="7">Derf</strain>
        <tissue evidence="7">Whole organism</tissue>
    </source>
</reference>
<keyword evidence="8" id="KW-1185">Reference proteome</keyword>
<feature type="region of interest" description="Disordered" evidence="4">
    <location>
        <begin position="207"/>
        <end position="247"/>
    </location>
</feature>
<dbReference type="InterPro" id="IPR051213">
    <property type="entry name" value="START_lipid_transfer"/>
</dbReference>